<dbReference type="GO" id="GO:0030245">
    <property type="term" value="P:cellulose catabolic process"/>
    <property type="evidence" value="ECO:0007669"/>
    <property type="project" value="UniProtKB-KW"/>
</dbReference>
<keyword evidence="10" id="KW-0472">Membrane</keyword>
<dbReference type="EMBL" id="CVQH01007557">
    <property type="protein sequence ID" value="CRK16436.1"/>
    <property type="molecule type" value="Genomic_DNA"/>
</dbReference>
<dbReference type="Pfam" id="PF00840">
    <property type="entry name" value="Glyco_hydro_7"/>
    <property type="match status" value="1"/>
</dbReference>
<dbReference type="AlphaFoldDB" id="A0A0G4L384"/>
<keyword evidence="3" id="KW-0732">Signal</keyword>
<evidence type="ECO:0000313" key="12">
    <source>
        <dbReference type="Proteomes" id="UP000044602"/>
    </source>
</evidence>
<keyword evidence="10" id="KW-0812">Transmembrane</keyword>
<dbReference type="PANTHER" id="PTHR33753">
    <property type="entry name" value="1,4-BETA-D-GLUCAN CELLOBIOHYDROLASE B"/>
    <property type="match status" value="1"/>
</dbReference>
<dbReference type="EC" id="3.2.1.-" evidence="9"/>
<feature type="transmembrane region" description="Helical" evidence="10">
    <location>
        <begin position="102"/>
        <end position="124"/>
    </location>
</feature>
<name>A0A0G4L384_VERLO</name>
<dbReference type="InterPro" id="IPR037019">
    <property type="entry name" value="Glyco_hydro_7_sf"/>
</dbReference>
<dbReference type="Proteomes" id="UP000044602">
    <property type="component" value="Unassembled WGS sequence"/>
</dbReference>
<keyword evidence="5 9" id="KW-0136">Cellulose degradation</keyword>
<dbReference type="STRING" id="100787.A0A0G4L384"/>
<comment type="similarity">
    <text evidence="2 9">Belongs to the glycosyl hydrolase 7 (cellulase C) family.</text>
</comment>
<evidence type="ECO:0000256" key="10">
    <source>
        <dbReference type="SAM" id="Phobius"/>
    </source>
</evidence>
<dbReference type="PANTHER" id="PTHR33753:SF2">
    <property type="entry name" value="GLYCOSIDE HYDROLASE FAMILY 7 PROTEIN"/>
    <property type="match status" value="1"/>
</dbReference>
<gene>
    <name evidence="11" type="ORF">BN1708_011774</name>
</gene>
<evidence type="ECO:0000313" key="11">
    <source>
        <dbReference type="EMBL" id="CRK16436.1"/>
    </source>
</evidence>
<accession>A0A0G4L384</accession>
<comment type="catalytic activity">
    <reaction evidence="1">
        <text>Hydrolysis of (1-&gt;4)-beta-D-glucosidic linkages in cellulose and cellotetraose, releasing cellobiose from the non-reducing ends of the chains.</text>
        <dbReference type="EC" id="3.2.1.91"/>
    </reaction>
</comment>
<evidence type="ECO:0000256" key="7">
    <source>
        <dbReference type="ARBA" id="ARBA00023295"/>
    </source>
</evidence>
<proteinExistence type="inferred from homology"/>
<dbReference type="SUPFAM" id="SSF49899">
    <property type="entry name" value="Concanavalin A-like lectins/glucanases"/>
    <property type="match status" value="1"/>
</dbReference>
<keyword evidence="6" id="KW-0119">Carbohydrate metabolism</keyword>
<dbReference type="GO" id="GO:0016162">
    <property type="term" value="F:cellulose 1,4-beta-cellobiosidase activity"/>
    <property type="evidence" value="ECO:0007669"/>
    <property type="project" value="UniProtKB-EC"/>
</dbReference>
<sequence length="189" mass="20719">MVSLLQVNMKVRQRHWQVCSGNELVDAVVRKLEQHGLFFGNLHVVTRFSPNELSTTFIQNDEVIEVPVPNSEGVPSDSNTVNPEYCTAYNIAWDERDRQAEIGGFGALNSALALPMVVVLSIWADHYANMLWLDSIYPPEDPTKPGAARGACPTDSGVPSAVIAQNPSAHVVWSDIRYGPIGSTYDIPA</sequence>
<evidence type="ECO:0000256" key="9">
    <source>
        <dbReference type="RuleBase" id="RU361164"/>
    </source>
</evidence>
<dbReference type="InterPro" id="IPR001722">
    <property type="entry name" value="Glyco_hydro_7"/>
</dbReference>
<dbReference type="InterPro" id="IPR013320">
    <property type="entry name" value="ConA-like_dom_sf"/>
</dbReference>
<dbReference type="Gene3D" id="2.70.100.10">
    <property type="entry name" value="Glycoside hydrolase, family 7, domain"/>
    <property type="match status" value="1"/>
</dbReference>
<evidence type="ECO:0000256" key="2">
    <source>
        <dbReference type="ARBA" id="ARBA00006044"/>
    </source>
</evidence>
<evidence type="ECO:0000256" key="3">
    <source>
        <dbReference type="ARBA" id="ARBA00022729"/>
    </source>
</evidence>
<keyword evidence="12" id="KW-1185">Reference proteome</keyword>
<protein>
    <recommendedName>
        <fullName evidence="9">Glucanase</fullName>
        <ecNumber evidence="9">3.2.1.-</ecNumber>
    </recommendedName>
</protein>
<reference evidence="12" key="1">
    <citation type="submission" date="2015-05" db="EMBL/GenBank/DDBJ databases">
        <authorList>
            <person name="Fogelqvist Johan"/>
        </authorList>
    </citation>
    <scope>NUCLEOTIDE SEQUENCE [LARGE SCALE GENOMIC DNA]</scope>
</reference>
<organism evidence="11 12">
    <name type="scientific">Verticillium longisporum</name>
    <name type="common">Verticillium dahliae var. longisporum</name>
    <dbReference type="NCBI Taxonomy" id="100787"/>
    <lineage>
        <taxon>Eukaryota</taxon>
        <taxon>Fungi</taxon>
        <taxon>Dikarya</taxon>
        <taxon>Ascomycota</taxon>
        <taxon>Pezizomycotina</taxon>
        <taxon>Sordariomycetes</taxon>
        <taxon>Hypocreomycetidae</taxon>
        <taxon>Glomerellales</taxon>
        <taxon>Plectosphaerellaceae</taxon>
        <taxon>Verticillium</taxon>
    </lineage>
</organism>
<evidence type="ECO:0000256" key="4">
    <source>
        <dbReference type="ARBA" id="ARBA00022801"/>
    </source>
</evidence>
<dbReference type="PRINTS" id="PR00734">
    <property type="entry name" value="GLHYDRLASE7"/>
</dbReference>
<keyword evidence="7 9" id="KW-0326">Glycosidase</keyword>
<evidence type="ECO:0000256" key="6">
    <source>
        <dbReference type="ARBA" id="ARBA00023277"/>
    </source>
</evidence>
<evidence type="ECO:0000256" key="5">
    <source>
        <dbReference type="ARBA" id="ARBA00023001"/>
    </source>
</evidence>
<keyword evidence="10" id="KW-1133">Transmembrane helix</keyword>
<keyword evidence="8 9" id="KW-0624">Polysaccharide degradation</keyword>
<evidence type="ECO:0000256" key="8">
    <source>
        <dbReference type="ARBA" id="ARBA00023326"/>
    </source>
</evidence>
<evidence type="ECO:0000256" key="1">
    <source>
        <dbReference type="ARBA" id="ARBA00001641"/>
    </source>
</evidence>
<keyword evidence="4 9" id="KW-0378">Hydrolase</keyword>